<sequence>MVTNCHVTRDALAVHILRGGLRYPAAAQASDVTRDLCLLDVPGLDAKPVRLGRAAELAIGQPVTALGYTGGVGIQNSSGEVVQLHRHDGGRVIQSSNFFNSGASGGGLFDDEGRPVGILTFRLRGGRAHYFSAPVEWVLQMMKDSARGNFRQVMPLDTRQLPYWQAGPSQQPRFLQAAALAGTQRWADLETLARDWTLLEPEDGEPWYLLGLALDRQGRAADARRALQCSLELEPTRRAAREELAELSTRLPPADRSTPPAGPTSPDTMTFALHYLPRLAAAALALAAFVLPAAAAEDYSPAERALFMTNHLAGTKPPATLRYGFTKGGSMEEGFEDKVAVKLKAAKGGKCCIADAEFLSGTHRLSLPEVDQAQGNPAVLYFLERDIREMNRLTKGQQNYFRKRIRMAVYQGAQVEDVTVSYRGKTVPAREIRIAPYADDPLRVRFEKLANKTYVFTLSDAVPGGLYAIRTRIAGETADAAPLIVEEMVIDGGTTTAR</sequence>
<dbReference type="InterPro" id="IPR009003">
    <property type="entry name" value="Peptidase_S1_PA"/>
</dbReference>
<proteinExistence type="predicted"/>
<dbReference type="InterPro" id="IPR011990">
    <property type="entry name" value="TPR-like_helical_dom_sf"/>
</dbReference>
<dbReference type="PANTHER" id="PTHR43019">
    <property type="entry name" value="SERINE ENDOPROTEASE DEGS"/>
    <property type="match status" value="1"/>
</dbReference>
<dbReference type="Gene3D" id="2.40.10.120">
    <property type="match status" value="1"/>
</dbReference>
<organism evidence="2 3">
    <name type="scientific">Piscinibacter aquaticus</name>
    <dbReference type="NCBI Taxonomy" id="392597"/>
    <lineage>
        <taxon>Bacteria</taxon>
        <taxon>Pseudomonadati</taxon>
        <taxon>Pseudomonadota</taxon>
        <taxon>Betaproteobacteria</taxon>
        <taxon>Burkholderiales</taxon>
        <taxon>Sphaerotilaceae</taxon>
        <taxon>Piscinibacter</taxon>
    </lineage>
</organism>
<dbReference type="EMBL" id="VOPW01000001">
    <property type="protein sequence ID" value="TXC65782.1"/>
    <property type="molecule type" value="Genomic_DNA"/>
</dbReference>
<comment type="caution">
    <text evidence="2">The sequence shown here is derived from an EMBL/GenBank/DDBJ whole genome shotgun (WGS) entry which is preliminary data.</text>
</comment>
<dbReference type="Proteomes" id="UP000321832">
    <property type="component" value="Unassembled WGS sequence"/>
</dbReference>
<dbReference type="Gene3D" id="1.25.40.10">
    <property type="entry name" value="Tetratricopeptide repeat domain"/>
    <property type="match status" value="1"/>
</dbReference>
<evidence type="ECO:0000313" key="2">
    <source>
        <dbReference type="EMBL" id="TXC65782.1"/>
    </source>
</evidence>
<evidence type="ECO:0008006" key="4">
    <source>
        <dbReference type="Google" id="ProtNLM"/>
    </source>
</evidence>
<feature type="region of interest" description="Disordered" evidence="1">
    <location>
        <begin position="246"/>
        <end position="265"/>
    </location>
</feature>
<dbReference type="AlphaFoldDB" id="A0A5C6TYN4"/>
<evidence type="ECO:0000313" key="3">
    <source>
        <dbReference type="Proteomes" id="UP000321832"/>
    </source>
</evidence>
<keyword evidence="3" id="KW-1185">Reference proteome</keyword>
<evidence type="ECO:0000256" key="1">
    <source>
        <dbReference type="SAM" id="MobiDB-lite"/>
    </source>
</evidence>
<dbReference type="SUPFAM" id="SSF50494">
    <property type="entry name" value="Trypsin-like serine proteases"/>
    <property type="match status" value="1"/>
</dbReference>
<protein>
    <recommendedName>
        <fullName evidence="4">Serine protease</fullName>
    </recommendedName>
</protein>
<name>A0A5C6TYN4_9BURK</name>
<dbReference type="PANTHER" id="PTHR43019:SF23">
    <property type="entry name" value="PROTEASE DO-LIKE 5, CHLOROPLASTIC"/>
    <property type="match status" value="1"/>
</dbReference>
<dbReference type="SUPFAM" id="SSF48452">
    <property type="entry name" value="TPR-like"/>
    <property type="match status" value="1"/>
</dbReference>
<accession>A0A5C6TYN4</accession>
<dbReference type="Pfam" id="PF13365">
    <property type="entry name" value="Trypsin_2"/>
    <property type="match status" value="1"/>
</dbReference>
<reference evidence="2 3" key="1">
    <citation type="submission" date="2019-08" db="EMBL/GenBank/DDBJ databases">
        <authorList>
            <person name="Khan S.A."/>
            <person name="Jeon C.O."/>
            <person name="Jeong S.E."/>
        </authorList>
    </citation>
    <scope>NUCLEOTIDE SEQUENCE [LARGE SCALE GENOMIC DNA]</scope>
    <source>
        <strain evidence="3">IMCC1728</strain>
    </source>
</reference>
<gene>
    <name evidence="2" type="ORF">FSC37_06270</name>
</gene>